<evidence type="ECO:0000313" key="4">
    <source>
        <dbReference type="EMBL" id="WUV48923.1"/>
    </source>
</evidence>
<dbReference type="InterPro" id="IPR012349">
    <property type="entry name" value="Split_barrel_FMN-bd"/>
</dbReference>
<name>A0ABZ1Z0C4_9NOCA</name>
<dbReference type="Pfam" id="PF01613">
    <property type="entry name" value="Flavin_Reduct"/>
    <property type="match status" value="1"/>
</dbReference>
<comment type="similarity">
    <text evidence="1">Belongs to the non-flavoprotein flavin reductase family.</text>
</comment>
<sequence length="164" mass="17231">MTIDRADFLVTMSRIPSPVAVATTIGPSGPAGFTGSSFSSLSLDPPMALICLDKSASTHATFVSAQLFLINVLAADQSDVALRFAKSGVDRFAAGDMHPCELGLPGLPHAAARLACELVNVVDGGDHSILTGRVHSTYISDRVPLVYWNRLFNHPAPVTELAGT</sequence>
<proteinExistence type="inferred from homology"/>
<evidence type="ECO:0000313" key="5">
    <source>
        <dbReference type="Proteomes" id="UP001432062"/>
    </source>
</evidence>
<dbReference type="SUPFAM" id="SSF50475">
    <property type="entry name" value="FMN-binding split barrel"/>
    <property type="match status" value="1"/>
</dbReference>
<dbReference type="InterPro" id="IPR050268">
    <property type="entry name" value="NADH-dep_flavin_reductase"/>
</dbReference>
<dbReference type="PANTHER" id="PTHR30466:SF1">
    <property type="entry name" value="FMN REDUCTASE (NADH) RUTF"/>
    <property type="match status" value="1"/>
</dbReference>
<dbReference type="EMBL" id="CP109441">
    <property type="protein sequence ID" value="WUV48923.1"/>
    <property type="molecule type" value="Genomic_DNA"/>
</dbReference>
<evidence type="ECO:0000259" key="3">
    <source>
        <dbReference type="SMART" id="SM00903"/>
    </source>
</evidence>
<feature type="domain" description="Flavin reductase like" evidence="3">
    <location>
        <begin position="12"/>
        <end position="154"/>
    </location>
</feature>
<gene>
    <name evidence="4" type="ORF">OG563_12420</name>
</gene>
<reference evidence="4" key="1">
    <citation type="submission" date="2022-10" db="EMBL/GenBank/DDBJ databases">
        <title>The complete genomes of actinobacterial strains from the NBC collection.</title>
        <authorList>
            <person name="Joergensen T.S."/>
            <person name="Alvarez Arevalo M."/>
            <person name="Sterndorff E.B."/>
            <person name="Faurdal D."/>
            <person name="Vuksanovic O."/>
            <person name="Mourched A.-S."/>
            <person name="Charusanti P."/>
            <person name="Shaw S."/>
            <person name="Blin K."/>
            <person name="Weber T."/>
        </authorList>
    </citation>
    <scope>NUCLEOTIDE SEQUENCE</scope>
    <source>
        <strain evidence="4">NBC_01482</strain>
    </source>
</reference>
<accession>A0ABZ1Z0C4</accession>
<keyword evidence="2" id="KW-0560">Oxidoreductase</keyword>
<organism evidence="4 5">
    <name type="scientific">Nocardia vinacea</name>
    <dbReference type="NCBI Taxonomy" id="96468"/>
    <lineage>
        <taxon>Bacteria</taxon>
        <taxon>Bacillati</taxon>
        <taxon>Actinomycetota</taxon>
        <taxon>Actinomycetes</taxon>
        <taxon>Mycobacteriales</taxon>
        <taxon>Nocardiaceae</taxon>
        <taxon>Nocardia</taxon>
    </lineage>
</organism>
<dbReference type="Gene3D" id="2.30.110.10">
    <property type="entry name" value="Electron Transport, Fmn-binding Protein, Chain A"/>
    <property type="match status" value="1"/>
</dbReference>
<dbReference type="Proteomes" id="UP001432062">
    <property type="component" value="Chromosome"/>
</dbReference>
<evidence type="ECO:0000256" key="1">
    <source>
        <dbReference type="ARBA" id="ARBA00008898"/>
    </source>
</evidence>
<dbReference type="PANTHER" id="PTHR30466">
    <property type="entry name" value="FLAVIN REDUCTASE"/>
    <property type="match status" value="1"/>
</dbReference>
<protein>
    <submittedName>
        <fullName evidence="4">Flavin reductase family protein</fullName>
    </submittedName>
</protein>
<dbReference type="RefSeq" id="WP_329413360.1">
    <property type="nucleotide sequence ID" value="NZ_CP109441.1"/>
</dbReference>
<dbReference type="InterPro" id="IPR002563">
    <property type="entry name" value="Flavin_Rdtase-like_dom"/>
</dbReference>
<dbReference type="SMART" id="SM00903">
    <property type="entry name" value="Flavin_Reduct"/>
    <property type="match status" value="1"/>
</dbReference>
<keyword evidence="5" id="KW-1185">Reference proteome</keyword>
<evidence type="ECO:0000256" key="2">
    <source>
        <dbReference type="ARBA" id="ARBA00023002"/>
    </source>
</evidence>